<gene>
    <name evidence="2" type="ORF">TIFTF001_028108</name>
</gene>
<feature type="compositionally biased region" description="Basic and acidic residues" evidence="1">
    <location>
        <begin position="1"/>
        <end position="21"/>
    </location>
</feature>
<sequence length="70" mass="7709">MISKADEEFGNRGEQSRDLQGLRRPTSAGVLAASTLQVGNNGYSDGEMTTALSWIPIYVPIKKKIIAHRY</sequence>
<keyword evidence="3" id="KW-1185">Reference proteome</keyword>
<name>A0AA88DPP0_FICCA</name>
<dbReference type="AlphaFoldDB" id="A0AA88DPP0"/>
<comment type="caution">
    <text evidence="2">The sequence shown here is derived from an EMBL/GenBank/DDBJ whole genome shotgun (WGS) entry which is preliminary data.</text>
</comment>
<dbReference type="EMBL" id="BTGU01000083">
    <property type="protein sequence ID" value="GMN59020.1"/>
    <property type="molecule type" value="Genomic_DNA"/>
</dbReference>
<feature type="region of interest" description="Disordered" evidence="1">
    <location>
        <begin position="1"/>
        <end position="25"/>
    </location>
</feature>
<evidence type="ECO:0000313" key="3">
    <source>
        <dbReference type="Proteomes" id="UP001187192"/>
    </source>
</evidence>
<organism evidence="2 3">
    <name type="scientific">Ficus carica</name>
    <name type="common">Common fig</name>
    <dbReference type="NCBI Taxonomy" id="3494"/>
    <lineage>
        <taxon>Eukaryota</taxon>
        <taxon>Viridiplantae</taxon>
        <taxon>Streptophyta</taxon>
        <taxon>Embryophyta</taxon>
        <taxon>Tracheophyta</taxon>
        <taxon>Spermatophyta</taxon>
        <taxon>Magnoliopsida</taxon>
        <taxon>eudicotyledons</taxon>
        <taxon>Gunneridae</taxon>
        <taxon>Pentapetalae</taxon>
        <taxon>rosids</taxon>
        <taxon>fabids</taxon>
        <taxon>Rosales</taxon>
        <taxon>Moraceae</taxon>
        <taxon>Ficeae</taxon>
        <taxon>Ficus</taxon>
    </lineage>
</organism>
<dbReference type="Proteomes" id="UP001187192">
    <property type="component" value="Unassembled WGS sequence"/>
</dbReference>
<evidence type="ECO:0000256" key="1">
    <source>
        <dbReference type="SAM" id="MobiDB-lite"/>
    </source>
</evidence>
<protein>
    <submittedName>
        <fullName evidence="2">Uncharacterized protein</fullName>
    </submittedName>
</protein>
<proteinExistence type="predicted"/>
<evidence type="ECO:0000313" key="2">
    <source>
        <dbReference type="EMBL" id="GMN59020.1"/>
    </source>
</evidence>
<accession>A0AA88DPP0</accession>
<reference evidence="2" key="1">
    <citation type="submission" date="2023-07" db="EMBL/GenBank/DDBJ databases">
        <title>draft genome sequence of fig (Ficus carica).</title>
        <authorList>
            <person name="Takahashi T."/>
            <person name="Nishimura K."/>
        </authorList>
    </citation>
    <scope>NUCLEOTIDE SEQUENCE</scope>
</reference>
<dbReference type="Gramene" id="FCD_00024146-RA">
    <property type="protein sequence ID" value="FCD_00024146-RA:cds"/>
    <property type="gene ID" value="FCD_00024146"/>
</dbReference>